<gene>
    <name evidence="3" type="ORF">LKD22_08265</name>
</gene>
<dbReference type="EMBL" id="JAJEPX010000022">
    <property type="protein sequence ID" value="MCC2177119.1"/>
    <property type="molecule type" value="Genomic_DNA"/>
</dbReference>
<evidence type="ECO:0000313" key="4">
    <source>
        <dbReference type="Proteomes" id="UP001298753"/>
    </source>
</evidence>
<dbReference type="Proteomes" id="UP001298753">
    <property type="component" value="Unassembled WGS sequence"/>
</dbReference>
<evidence type="ECO:0000313" key="3">
    <source>
        <dbReference type="EMBL" id="MCC2177119.1"/>
    </source>
</evidence>
<keyword evidence="1" id="KW-0479">Metal-binding</keyword>
<dbReference type="Gene3D" id="3.10.180.10">
    <property type="entry name" value="2,3-Dihydroxybiphenyl 1,2-Dioxygenase, domain 1"/>
    <property type="match status" value="1"/>
</dbReference>
<dbReference type="GO" id="GO:0046491">
    <property type="term" value="P:L-methylmalonyl-CoA metabolic process"/>
    <property type="evidence" value="ECO:0007669"/>
    <property type="project" value="TreeGrafter"/>
</dbReference>
<dbReference type="PROSITE" id="PS51819">
    <property type="entry name" value="VOC"/>
    <property type="match status" value="1"/>
</dbReference>
<dbReference type="GO" id="GO:0046872">
    <property type="term" value="F:metal ion binding"/>
    <property type="evidence" value="ECO:0007669"/>
    <property type="project" value="UniProtKB-KW"/>
</dbReference>
<evidence type="ECO:0000259" key="2">
    <source>
        <dbReference type="PROSITE" id="PS51819"/>
    </source>
</evidence>
<dbReference type="InterPro" id="IPR037523">
    <property type="entry name" value="VOC_core"/>
</dbReference>
<dbReference type="SUPFAM" id="SSF54593">
    <property type="entry name" value="Glyoxalase/Bleomycin resistance protein/Dihydroxybiphenyl dioxygenase"/>
    <property type="match status" value="1"/>
</dbReference>
<dbReference type="InterPro" id="IPR029068">
    <property type="entry name" value="Glyas_Bleomycin-R_OHBP_Dase"/>
</dbReference>
<protein>
    <submittedName>
        <fullName evidence="3">VOC family protein</fullName>
    </submittedName>
</protein>
<evidence type="ECO:0000256" key="1">
    <source>
        <dbReference type="ARBA" id="ARBA00022723"/>
    </source>
</evidence>
<dbReference type="AlphaFoldDB" id="A0AAW4W2J5"/>
<comment type="caution">
    <text evidence="3">The sequence shown here is derived from an EMBL/GenBank/DDBJ whole genome shotgun (WGS) entry which is preliminary data.</text>
</comment>
<reference evidence="3 4" key="1">
    <citation type="submission" date="2021-10" db="EMBL/GenBank/DDBJ databases">
        <title>Anaerobic single-cell dispensing facilitates the cultivation of human gut bacteria.</title>
        <authorList>
            <person name="Afrizal A."/>
        </authorList>
    </citation>
    <scope>NUCLEOTIDE SEQUENCE [LARGE SCALE GENOMIC DNA]</scope>
    <source>
        <strain evidence="3 4">CLA-AA-H270</strain>
    </source>
</reference>
<dbReference type="PANTHER" id="PTHR43048:SF3">
    <property type="entry name" value="METHYLMALONYL-COA EPIMERASE, MITOCHONDRIAL"/>
    <property type="match status" value="1"/>
</dbReference>
<dbReference type="PANTHER" id="PTHR43048">
    <property type="entry name" value="METHYLMALONYL-COA EPIMERASE"/>
    <property type="match status" value="1"/>
</dbReference>
<dbReference type="RefSeq" id="WP_118285092.1">
    <property type="nucleotide sequence ID" value="NZ_DBEZDI010000080.1"/>
</dbReference>
<dbReference type="InterPro" id="IPR051785">
    <property type="entry name" value="MMCE/EMCE_epimerase"/>
</dbReference>
<dbReference type="GeneID" id="98659057"/>
<keyword evidence="4" id="KW-1185">Reference proteome</keyword>
<organism evidence="3 4">
    <name type="scientific">Agathobaculum butyriciproducens</name>
    <dbReference type="NCBI Taxonomy" id="1628085"/>
    <lineage>
        <taxon>Bacteria</taxon>
        <taxon>Bacillati</taxon>
        <taxon>Bacillota</taxon>
        <taxon>Clostridia</taxon>
        <taxon>Eubacteriales</taxon>
        <taxon>Butyricicoccaceae</taxon>
        <taxon>Agathobaculum</taxon>
    </lineage>
</organism>
<feature type="domain" description="VOC" evidence="2">
    <location>
        <begin position="7"/>
        <end position="133"/>
    </location>
</feature>
<dbReference type="GO" id="GO:0004493">
    <property type="term" value="F:methylmalonyl-CoA epimerase activity"/>
    <property type="evidence" value="ECO:0007669"/>
    <property type="project" value="TreeGrafter"/>
</dbReference>
<proteinExistence type="predicted"/>
<dbReference type="Pfam" id="PF00903">
    <property type="entry name" value="Glyoxalase"/>
    <property type="match status" value="1"/>
</dbReference>
<sequence>MKEHYKGIGHIAIYTVDMDQSIAFYEMIGGSVFKRDGVETPEGLKKLALVEFGGFLLELIEPPAGTLVPSGEGSIPHFAVYVDDLDKTAADLKAAGVISFTAPEKKVLPNTFGGLQNWFFTGPSGEQIELLQML</sequence>
<accession>A0AAW4W2J5</accession>
<dbReference type="InterPro" id="IPR004360">
    <property type="entry name" value="Glyas_Fos-R_dOase_dom"/>
</dbReference>
<name>A0AAW4W2J5_9FIRM</name>